<dbReference type="eggNOG" id="ENOG502QV6W">
    <property type="taxonomic scope" value="Eukaryota"/>
</dbReference>
<name>L5KAL3_PTEAL</name>
<keyword evidence="5" id="KW-0223">Dioxygenase</keyword>
<dbReference type="Proteomes" id="UP000010552">
    <property type="component" value="Unassembled WGS sequence"/>
</dbReference>
<evidence type="ECO:0000256" key="1">
    <source>
        <dbReference type="ARBA" id="ARBA00007119"/>
    </source>
</evidence>
<keyword evidence="6" id="KW-1185">Reference proteome</keyword>
<dbReference type="GO" id="GO:0016702">
    <property type="term" value="F:oxidoreductase activity, acting on single donors with incorporation of molecular oxygen, incorporation of two atoms of oxygen"/>
    <property type="evidence" value="ECO:0007669"/>
    <property type="project" value="UniProtKB-ARBA"/>
</dbReference>
<keyword evidence="2" id="KW-0479">Metal-binding</keyword>
<evidence type="ECO:0000256" key="2">
    <source>
        <dbReference type="ARBA" id="ARBA00022723"/>
    </source>
</evidence>
<dbReference type="GO" id="GO:0046872">
    <property type="term" value="F:metal ion binding"/>
    <property type="evidence" value="ECO:0007669"/>
    <property type="project" value="UniProtKB-KW"/>
</dbReference>
<sequence>MSLLNCQFLKSYQEQRPPHLVLSFITMGYVWQEGETQPKEALVQAVNTISQLSQDSLLQALQQLRLSIQDITRTLRQMHGMGLLRVEGSAWGQRAWRLDNIHQMALAY</sequence>
<comment type="similarity">
    <text evidence="1">Belongs to the indoleamine 2,3-dioxygenase family.</text>
</comment>
<evidence type="ECO:0000313" key="6">
    <source>
        <dbReference type="Proteomes" id="UP000010552"/>
    </source>
</evidence>
<organism evidence="5 6">
    <name type="scientific">Pteropus alecto</name>
    <name type="common">Black flying fox</name>
    <dbReference type="NCBI Taxonomy" id="9402"/>
    <lineage>
        <taxon>Eukaryota</taxon>
        <taxon>Metazoa</taxon>
        <taxon>Chordata</taxon>
        <taxon>Craniata</taxon>
        <taxon>Vertebrata</taxon>
        <taxon>Euteleostomi</taxon>
        <taxon>Mammalia</taxon>
        <taxon>Eutheria</taxon>
        <taxon>Laurasiatheria</taxon>
        <taxon>Chiroptera</taxon>
        <taxon>Yinpterochiroptera</taxon>
        <taxon>Pteropodoidea</taxon>
        <taxon>Pteropodidae</taxon>
        <taxon>Pteropodinae</taxon>
        <taxon>Pteropus</taxon>
    </lineage>
</organism>
<dbReference type="STRING" id="9402.L5KAL3"/>
<evidence type="ECO:0000256" key="4">
    <source>
        <dbReference type="ARBA" id="ARBA00023079"/>
    </source>
</evidence>
<dbReference type="InterPro" id="IPR000898">
    <property type="entry name" value="Indolamine_dOase"/>
</dbReference>
<accession>L5KAL3</accession>
<dbReference type="GO" id="GO:0019441">
    <property type="term" value="P:L-tryptophan catabolic process to kynurenine"/>
    <property type="evidence" value="ECO:0007669"/>
    <property type="project" value="InterPro"/>
</dbReference>
<dbReference type="EMBL" id="KB030862">
    <property type="protein sequence ID" value="ELK08739.1"/>
    <property type="molecule type" value="Genomic_DNA"/>
</dbReference>
<dbReference type="InterPro" id="IPR037217">
    <property type="entry name" value="Trp/Indoleamine_2_3_dOase-like"/>
</dbReference>
<keyword evidence="3" id="KW-0408">Iron</keyword>
<evidence type="ECO:0000313" key="5">
    <source>
        <dbReference type="EMBL" id="ELK08739.1"/>
    </source>
</evidence>
<dbReference type="SUPFAM" id="SSF140959">
    <property type="entry name" value="Indolic compounds 2,3-dioxygenase-like"/>
    <property type="match status" value="1"/>
</dbReference>
<gene>
    <name evidence="5" type="ORF">PAL_GLEAN10021553</name>
</gene>
<reference evidence="6" key="1">
    <citation type="journal article" date="2013" name="Science">
        <title>Comparative analysis of bat genomes provides insight into the evolution of flight and immunity.</title>
        <authorList>
            <person name="Zhang G."/>
            <person name="Cowled C."/>
            <person name="Shi Z."/>
            <person name="Huang Z."/>
            <person name="Bishop-Lilly K.A."/>
            <person name="Fang X."/>
            <person name="Wynne J.W."/>
            <person name="Xiong Z."/>
            <person name="Baker M.L."/>
            <person name="Zhao W."/>
            <person name="Tachedjian M."/>
            <person name="Zhu Y."/>
            <person name="Zhou P."/>
            <person name="Jiang X."/>
            <person name="Ng J."/>
            <person name="Yang L."/>
            <person name="Wu L."/>
            <person name="Xiao J."/>
            <person name="Feng Y."/>
            <person name="Chen Y."/>
            <person name="Sun X."/>
            <person name="Zhang Y."/>
            <person name="Marsh G.A."/>
            <person name="Crameri G."/>
            <person name="Broder C.C."/>
            <person name="Frey K.G."/>
            <person name="Wang L.F."/>
            <person name="Wang J."/>
        </authorList>
    </citation>
    <scope>NUCLEOTIDE SEQUENCE [LARGE SCALE GENOMIC DNA]</scope>
</reference>
<keyword evidence="4" id="KW-0823">Tryptophan catabolism</keyword>
<dbReference type="GO" id="GO:0020037">
    <property type="term" value="F:heme binding"/>
    <property type="evidence" value="ECO:0007669"/>
    <property type="project" value="InterPro"/>
</dbReference>
<evidence type="ECO:0000256" key="3">
    <source>
        <dbReference type="ARBA" id="ARBA00023004"/>
    </source>
</evidence>
<dbReference type="InParanoid" id="L5KAL3"/>
<protein>
    <submittedName>
        <fullName evidence="5">Indoleamine 2,3-dioxygenase 2</fullName>
    </submittedName>
</protein>
<dbReference type="AlphaFoldDB" id="L5KAL3"/>
<dbReference type="Pfam" id="PF01231">
    <property type="entry name" value="IDO"/>
    <property type="match status" value="1"/>
</dbReference>
<proteinExistence type="inferred from homology"/>
<keyword evidence="5" id="KW-0560">Oxidoreductase</keyword>